<evidence type="ECO:0000313" key="2">
    <source>
        <dbReference type="Proteomes" id="UP001055879"/>
    </source>
</evidence>
<reference evidence="1 2" key="2">
    <citation type="journal article" date="2022" name="Mol. Ecol. Resour.">
        <title>The genomes of chicory, endive, great burdock and yacon provide insights into Asteraceae paleo-polyploidization history and plant inulin production.</title>
        <authorList>
            <person name="Fan W."/>
            <person name="Wang S."/>
            <person name="Wang H."/>
            <person name="Wang A."/>
            <person name="Jiang F."/>
            <person name="Liu H."/>
            <person name="Zhao H."/>
            <person name="Xu D."/>
            <person name="Zhang Y."/>
        </authorList>
    </citation>
    <scope>NUCLEOTIDE SEQUENCE [LARGE SCALE GENOMIC DNA]</scope>
    <source>
        <strain evidence="2">cv. Niubang</strain>
    </source>
</reference>
<name>A0ACB8XN88_ARCLA</name>
<organism evidence="1 2">
    <name type="scientific">Arctium lappa</name>
    <name type="common">Greater burdock</name>
    <name type="synonym">Lappa major</name>
    <dbReference type="NCBI Taxonomy" id="4217"/>
    <lineage>
        <taxon>Eukaryota</taxon>
        <taxon>Viridiplantae</taxon>
        <taxon>Streptophyta</taxon>
        <taxon>Embryophyta</taxon>
        <taxon>Tracheophyta</taxon>
        <taxon>Spermatophyta</taxon>
        <taxon>Magnoliopsida</taxon>
        <taxon>eudicotyledons</taxon>
        <taxon>Gunneridae</taxon>
        <taxon>Pentapetalae</taxon>
        <taxon>asterids</taxon>
        <taxon>campanulids</taxon>
        <taxon>Asterales</taxon>
        <taxon>Asteraceae</taxon>
        <taxon>Carduoideae</taxon>
        <taxon>Cardueae</taxon>
        <taxon>Arctiinae</taxon>
        <taxon>Arctium</taxon>
    </lineage>
</organism>
<evidence type="ECO:0000313" key="1">
    <source>
        <dbReference type="EMBL" id="KAI3669492.1"/>
    </source>
</evidence>
<comment type="caution">
    <text evidence="1">The sequence shown here is derived from an EMBL/GenBank/DDBJ whole genome shotgun (WGS) entry which is preliminary data.</text>
</comment>
<sequence>MLTILSFDYRQILEWDVNRRLDYFRVTSFDVHGGNDLPGIANYGGGRGGGNSINGSTSAGGGDRIGQVAIGISANIGSSDGGGAEVVGPILDRETGSTGAGGGDTTGQIAVWVYANNGGNGGVVGRKEKVWSLE</sequence>
<dbReference type="EMBL" id="CM042062">
    <property type="protein sequence ID" value="KAI3669492.1"/>
    <property type="molecule type" value="Genomic_DNA"/>
</dbReference>
<proteinExistence type="predicted"/>
<keyword evidence="2" id="KW-1185">Reference proteome</keyword>
<gene>
    <name evidence="1" type="ORF">L6452_40728</name>
</gene>
<dbReference type="Proteomes" id="UP001055879">
    <property type="component" value="Linkage Group LG16"/>
</dbReference>
<accession>A0ACB8XN88</accession>
<protein>
    <submittedName>
        <fullName evidence="1">Uncharacterized protein</fullName>
    </submittedName>
</protein>
<reference evidence="2" key="1">
    <citation type="journal article" date="2022" name="Mol. Ecol. Resour.">
        <title>The genomes of chicory, endive, great burdock and yacon provide insights into Asteraceae palaeo-polyploidization history and plant inulin production.</title>
        <authorList>
            <person name="Fan W."/>
            <person name="Wang S."/>
            <person name="Wang H."/>
            <person name="Wang A."/>
            <person name="Jiang F."/>
            <person name="Liu H."/>
            <person name="Zhao H."/>
            <person name="Xu D."/>
            <person name="Zhang Y."/>
        </authorList>
    </citation>
    <scope>NUCLEOTIDE SEQUENCE [LARGE SCALE GENOMIC DNA]</scope>
    <source>
        <strain evidence="2">cv. Niubang</strain>
    </source>
</reference>